<keyword evidence="12" id="KW-0472">Membrane</keyword>
<dbReference type="InterPro" id="IPR017972">
    <property type="entry name" value="Cyt_P450_CS"/>
</dbReference>
<keyword evidence="9 14" id="KW-0560">Oxidoreductase</keyword>
<name>A0A5K1JXP8_9APHY</name>
<evidence type="ECO:0000256" key="11">
    <source>
        <dbReference type="ARBA" id="ARBA00023033"/>
    </source>
</evidence>
<evidence type="ECO:0000256" key="4">
    <source>
        <dbReference type="ARBA" id="ARBA00010617"/>
    </source>
</evidence>
<dbReference type="SUPFAM" id="SSF48264">
    <property type="entry name" value="Cytochrome P450"/>
    <property type="match status" value="1"/>
</dbReference>
<dbReference type="InterPro" id="IPR036396">
    <property type="entry name" value="Cyt_P450_sf"/>
</dbReference>
<dbReference type="GO" id="GO:0020037">
    <property type="term" value="F:heme binding"/>
    <property type="evidence" value="ECO:0007669"/>
    <property type="project" value="InterPro"/>
</dbReference>
<dbReference type="InterPro" id="IPR050364">
    <property type="entry name" value="Cytochrome_P450_fung"/>
</dbReference>
<dbReference type="GO" id="GO:0004497">
    <property type="term" value="F:monooxygenase activity"/>
    <property type="evidence" value="ECO:0007669"/>
    <property type="project" value="UniProtKB-KW"/>
</dbReference>
<keyword evidence="5 13" id="KW-0349">Heme</keyword>
<evidence type="ECO:0000256" key="7">
    <source>
        <dbReference type="ARBA" id="ARBA00022723"/>
    </source>
</evidence>
<dbReference type="Gene3D" id="1.10.630.10">
    <property type="entry name" value="Cytochrome P450"/>
    <property type="match status" value="1"/>
</dbReference>
<dbReference type="AlphaFoldDB" id="A0A5K1JXP8"/>
<dbReference type="InterPro" id="IPR002401">
    <property type="entry name" value="Cyt_P450_E_grp-I"/>
</dbReference>
<comment type="cofactor">
    <cofactor evidence="1 13">
        <name>heme</name>
        <dbReference type="ChEBI" id="CHEBI:30413"/>
    </cofactor>
</comment>
<evidence type="ECO:0000256" key="3">
    <source>
        <dbReference type="ARBA" id="ARBA00005179"/>
    </source>
</evidence>
<protein>
    <submittedName>
        <fullName evidence="15">N/A</fullName>
    </submittedName>
</protein>
<dbReference type="PRINTS" id="PR00385">
    <property type="entry name" value="P450"/>
</dbReference>
<evidence type="ECO:0000256" key="14">
    <source>
        <dbReference type="RuleBase" id="RU000461"/>
    </source>
</evidence>
<dbReference type="PROSITE" id="PS00086">
    <property type="entry name" value="CYTOCHROME_P450"/>
    <property type="match status" value="1"/>
</dbReference>
<dbReference type="Pfam" id="PF00067">
    <property type="entry name" value="p450"/>
    <property type="match status" value="1"/>
</dbReference>
<accession>A0A5K1JXP8</accession>
<keyword evidence="7 13" id="KW-0479">Metal-binding</keyword>
<dbReference type="PANTHER" id="PTHR46300">
    <property type="entry name" value="P450, PUTATIVE (EUROFUNG)-RELATED-RELATED"/>
    <property type="match status" value="1"/>
</dbReference>
<dbReference type="PANTHER" id="PTHR46300:SF7">
    <property type="entry name" value="P450, PUTATIVE (EUROFUNG)-RELATED"/>
    <property type="match status" value="1"/>
</dbReference>
<keyword evidence="8" id="KW-1133">Transmembrane helix</keyword>
<evidence type="ECO:0000256" key="8">
    <source>
        <dbReference type="ARBA" id="ARBA00022989"/>
    </source>
</evidence>
<evidence type="ECO:0000256" key="12">
    <source>
        <dbReference type="ARBA" id="ARBA00023136"/>
    </source>
</evidence>
<dbReference type="EMBL" id="LR725813">
    <property type="protein sequence ID" value="VWO96656.1"/>
    <property type="molecule type" value="Genomic_DNA"/>
</dbReference>
<evidence type="ECO:0000256" key="1">
    <source>
        <dbReference type="ARBA" id="ARBA00001971"/>
    </source>
</evidence>
<organism evidence="15">
    <name type="scientific">Ganoderma boninense</name>
    <dbReference type="NCBI Taxonomy" id="34458"/>
    <lineage>
        <taxon>Eukaryota</taxon>
        <taxon>Fungi</taxon>
        <taxon>Dikarya</taxon>
        <taxon>Basidiomycota</taxon>
        <taxon>Agaricomycotina</taxon>
        <taxon>Agaricomycetes</taxon>
        <taxon>Polyporales</taxon>
        <taxon>Polyporaceae</taxon>
        <taxon>Ganoderma</taxon>
    </lineage>
</organism>
<evidence type="ECO:0000256" key="5">
    <source>
        <dbReference type="ARBA" id="ARBA00022617"/>
    </source>
</evidence>
<comment type="similarity">
    <text evidence="4 14">Belongs to the cytochrome P450 family.</text>
</comment>
<sequence>MIERMADIAEQIVIPGRFPVEAFPVLRYLPSWFPGGGFKRWAADGKRDMLRTVDALFESSESVTSNIMMRAFFLAMALYPEAQKKAQKELDAVVGVERLPDFSDRPSLPYVSALVKELLRWHPATPMGVPHRVLADDEYNGHIVPAGAIIFVNIWDILRDPELYPQPDEFIPERFLDPTGNVDVRGRDPADVAFGFGRRFCPGRHFADSTLFILCASVLSAVEIGPPVGEDGVPMPVKREASDQYIFSHPKVYNYTIKPRSAHIEQLFKAAHKQ</sequence>
<evidence type="ECO:0000256" key="10">
    <source>
        <dbReference type="ARBA" id="ARBA00023004"/>
    </source>
</evidence>
<dbReference type="PRINTS" id="PR00463">
    <property type="entry name" value="EP450I"/>
</dbReference>
<comment type="subcellular location">
    <subcellularLocation>
        <location evidence="2">Membrane</location>
        <topology evidence="2">Single-pass membrane protein</topology>
    </subcellularLocation>
</comment>
<proteinExistence type="inferred from homology"/>
<keyword evidence="10 13" id="KW-0408">Iron</keyword>
<evidence type="ECO:0000256" key="2">
    <source>
        <dbReference type="ARBA" id="ARBA00004167"/>
    </source>
</evidence>
<keyword evidence="11 14" id="KW-0503">Monooxygenase</keyword>
<dbReference type="GO" id="GO:0016020">
    <property type="term" value="C:membrane"/>
    <property type="evidence" value="ECO:0007669"/>
    <property type="project" value="UniProtKB-SubCell"/>
</dbReference>
<comment type="pathway">
    <text evidence="3">Secondary metabolite biosynthesis.</text>
</comment>
<dbReference type="GO" id="GO:0016705">
    <property type="term" value="F:oxidoreductase activity, acting on paired donors, with incorporation or reduction of molecular oxygen"/>
    <property type="evidence" value="ECO:0007669"/>
    <property type="project" value="InterPro"/>
</dbReference>
<evidence type="ECO:0000313" key="15">
    <source>
        <dbReference type="EMBL" id="VWO96656.1"/>
    </source>
</evidence>
<dbReference type="GO" id="GO:0005506">
    <property type="term" value="F:iron ion binding"/>
    <property type="evidence" value="ECO:0007669"/>
    <property type="project" value="InterPro"/>
</dbReference>
<evidence type="ECO:0000256" key="13">
    <source>
        <dbReference type="PIRSR" id="PIRSR602401-1"/>
    </source>
</evidence>
<gene>
    <name evidence="15" type="primary">I1R980</name>
</gene>
<dbReference type="InterPro" id="IPR001128">
    <property type="entry name" value="Cyt_P450"/>
</dbReference>
<reference evidence="15" key="1">
    <citation type="submission" date="2019-10" db="EMBL/GenBank/DDBJ databases">
        <authorList>
            <person name="Nor Muhammad N."/>
        </authorList>
    </citation>
    <scope>NUCLEOTIDE SEQUENCE</scope>
</reference>
<feature type="binding site" description="axial binding residue" evidence="13">
    <location>
        <position position="201"/>
    </location>
    <ligand>
        <name>heme</name>
        <dbReference type="ChEBI" id="CHEBI:30413"/>
    </ligand>
    <ligandPart>
        <name>Fe</name>
        <dbReference type="ChEBI" id="CHEBI:18248"/>
    </ligandPart>
</feature>
<keyword evidence="6" id="KW-0812">Transmembrane</keyword>
<evidence type="ECO:0000256" key="9">
    <source>
        <dbReference type="ARBA" id="ARBA00023002"/>
    </source>
</evidence>
<evidence type="ECO:0000256" key="6">
    <source>
        <dbReference type="ARBA" id="ARBA00022692"/>
    </source>
</evidence>